<dbReference type="Proteomes" id="UP000525987">
    <property type="component" value="Unassembled WGS sequence"/>
</dbReference>
<feature type="binding site" evidence="3">
    <location>
        <position position="18"/>
    </location>
    <ligand>
        <name>a divalent metal cation</name>
        <dbReference type="ChEBI" id="CHEBI:60240"/>
    </ligand>
</feature>
<keyword evidence="7" id="KW-1185">Reference proteome</keyword>
<dbReference type="Gene3D" id="2.120.10.30">
    <property type="entry name" value="TolB, C-terminal domain"/>
    <property type="match status" value="1"/>
</dbReference>
<feature type="binding site" evidence="3">
    <location>
        <position position="202"/>
    </location>
    <ligand>
        <name>a divalent metal cation</name>
        <dbReference type="ChEBI" id="CHEBI:60240"/>
    </ligand>
</feature>
<keyword evidence="3" id="KW-0862">Zinc</keyword>
<evidence type="ECO:0000256" key="2">
    <source>
        <dbReference type="PIRSR" id="PIRSR605511-1"/>
    </source>
</evidence>
<accession>A0A7W5G818</accession>
<dbReference type="RefSeq" id="WP_343066396.1">
    <property type="nucleotide sequence ID" value="NZ_JACHXM010000053.1"/>
</dbReference>
<dbReference type="Pfam" id="PF08450">
    <property type="entry name" value="SGL"/>
    <property type="match status" value="1"/>
</dbReference>
<dbReference type="InterPro" id="IPR011042">
    <property type="entry name" value="6-blade_b-propeller_TolB-like"/>
</dbReference>
<dbReference type="PANTHER" id="PTHR10907">
    <property type="entry name" value="REGUCALCIN"/>
    <property type="match status" value="1"/>
</dbReference>
<dbReference type="PANTHER" id="PTHR10907:SF47">
    <property type="entry name" value="REGUCALCIN"/>
    <property type="match status" value="1"/>
</dbReference>
<feature type="binding site" evidence="3">
    <location>
        <position position="103"/>
    </location>
    <ligand>
        <name>substrate</name>
    </ligand>
</feature>
<feature type="binding site" evidence="3">
    <location>
        <position position="123"/>
    </location>
    <ligand>
        <name>substrate</name>
    </ligand>
</feature>
<organism evidence="6 7">
    <name type="scientific">Halomonas organivorans</name>
    <dbReference type="NCBI Taxonomy" id="257772"/>
    <lineage>
        <taxon>Bacteria</taxon>
        <taxon>Pseudomonadati</taxon>
        <taxon>Pseudomonadota</taxon>
        <taxon>Gammaproteobacteria</taxon>
        <taxon>Oceanospirillales</taxon>
        <taxon>Halomonadaceae</taxon>
        <taxon>Halomonas</taxon>
    </lineage>
</organism>
<feature type="domain" description="SMP-30/Gluconolactonase/LRE-like region" evidence="5">
    <location>
        <begin position="16"/>
        <end position="261"/>
    </location>
</feature>
<dbReference type="InterPro" id="IPR005511">
    <property type="entry name" value="SMP-30"/>
</dbReference>
<reference evidence="6 7" key="1">
    <citation type="submission" date="2020-08" db="EMBL/GenBank/DDBJ databases">
        <title>Genomic Encyclopedia of Type Strains, Phase III (KMG-III): the genomes of soil and plant-associated and newly described type strains.</title>
        <authorList>
            <person name="Whitman W."/>
        </authorList>
    </citation>
    <scope>NUCLEOTIDE SEQUENCE [LARGE SCALE GENOMIC DNA]</scope>
    <source>
        <strain evidence="6 7">CECT 5995</strain>
    </source>
</reference>
<name>A0A7W5G818_9GAMM</name>
<evidence type="ECO:0000256" key="3">
    <source>
        <dbReference type="PIRSR" id="PIRSR605511-2"/>
    </source>
</evidence>
<comment type="cofactor">
    <cofactor evidence="3">
        <name>Zn(2+)</name>
        <dbReference type="ChEBI" id="CHEBI:29105"/>
    </cofactor>
    <text evidence="3">Binds 1 divalent metal cation per subunit.</text>
</comment>
<dbReference type="InterPro" id="IPR013658">
    <property type="entry name" value="SGL"/>
</dbReference>
<sequence length="303" mass="32959">MTESTIRVALDLDMSLGESPLWSVRHQTLYWVDINRGHLYAWRPQSGDAPTVVELGEKVGCIALHRDGLLAAKASGIDRLALPLGGRHERLVDNPEWQARGNRFNDGRCDASGRFWVGTIDADETHATAALYHLEGGALHPRRSGIGIANGLAFSPDRRWLYHTDSLTRRIQRYPFDVESGDMGSPETWVDLEAHGLPGVPDGAAVDSDGNYWSALYGGGHVVCFSPRGRLLSSHALPCQHPTMVAFGGADLRTLYITTATQHLDDEERKRWPLAGSLFSMAASTPGQPEPECVSSAPLAGAT</sequence>
<feature type="binding site" evidence="3">
    <location>
        <position position="150"/>
    </location>
    <ligand>
        <name>a divalent metal cation</name>
        <dbReference type="ChEBI" id="CHEBI:60240"/>
    </ligand>
</feature>
<keyword evidence="3" id="KW-0479">Metal-binding</keyword>
<feature type="active site" description="Proton donor/acceptor" evidence="2">
    <location>
        <position position="202"/>
    </location>
</feature>
<dbReference type="AlphaFoldDB" id="A0A7W5G818"/>
<dbReference type="SUPFAM" id="SSF63829">
    <property type="entry name" value="Calcium-dependent phosphotriesterase"/>
    <property type="match status" value="1"/>
</dbReference>
<dbReference type="GO" id="GO:0004341">
    <property type="term" value="F:gluconolactonase activity"/>
    <property type="evidence" value="ECO:0007669"/>
    <property type="project" value="TreeGrafter"/>
</dbReference>
<dbReference type="GO" id="GO:0019853">
    <property type="term" value="P:L-ascorbic acid biosynthetic process"/>
    <property type="evidence" value="ECO:0007669"/>
    <property type="project" value="TreeGrafter"/>
</dbReference>
<comment type="caution">
    <text evidence="6">The sequence shown here is derived from an EMBL/GenBank/DDBJ whole genome shotgun (WGS) entry which is preliminary data.</text>
</comment>
<evidence type="ECO:0000256" key="1">
    <source>
        <dbReference type="ARBA" id="ARBA00008853"/>
    </source>
</evidence>
<gene>
    <name evidence="6" type="ORF">FHR96_004430</name>
</gene>
<evidence type="ECO:0000313" key="7">
    <source>
        <dbReference type="Proteomes" id="UP000525987"/>
    </source>
</evidence>
<dbReference type="GO" id="GO:0005509">
    <property type="term" value="F:calcium ion binding"/>
    <property type="evidence" value="ECO:0007669"/>
    <property type="project" value="TreeGrafter"/>
</dbReference>
<dbReference type="PRINTS" id="PR01790">
    <property type="entry name" value="SMP30FAMILY"/>
</dbReference>
<protein>
    <submittedName>
        <fullName evidence="6">Sugar lactone lactonase YvrE</fullName>
    </submittedName>
</protein>
<evidence type="ECO:0000259" key="5">
    <source>
        <dbReference type="Pfam" id="PF08450"/>
    </source>
</evidence>
<evidence type="ECO:0000256" key="4">
    <source>
        <dbReference type="SAM" id="MobiDB-lite"/>
    </source>
</evidence>
<dbReference type="EMBL" id="JACHXM010000053">
    <property type="protein sequence ID" value="MBB3143507.1"/>
    <property type="molecule type" value="Genomic_DNA"/>
</dbReference>
<feature type="binding site" evidence="3">
    <location>
        <position position="105"/>
    </location>
    <ligand>
        <name>substrate</name>
    </ligand>
</feature>
<proteinExistence type="inferred from homology"/>
<evidence type="ECO:0000313" key="6">
    <source>
        <dbReference type="EMBL" id="MBB3143507.1"/>
    </source>
</evidence>
<comment type="similarity">
    <text evidence="1">Belongs to the SMP-30/CGR1 family.</text>
</comment>
<feature type="region of interest" description="Disordered" evidence="4">
    <location>
        <begin position="283"/>
        <end position="303"/>
    </location>
</feature>